<dbReference type="EC" id="2.3.2.27" evidence="5"/>
<keyword evidence="3 5" id="KW-0808">Transferase</keyword>
<evidence type="ECO:0000256" key="2">
    <source>
        <dbReference type="ARBA" id="ARBA00004906"/>
    </source>
</evidence>
<sequence>MREIGMSIPELFRCPISLEMFSDPVTLSTGQTYDRPCIQKWLGAGNLTCPVTMQKLQDSSMVPNHTLKHLIDQWVFKGNLHYHQLNHDFSKVGSSKNVSFSSLKDTLQSKGSSLEQRLQVLEQVRLFSEDLPRKNEGLIQMGFFSLMLGMIFGAKITQELMNLVEKSLICALKLMPFSNLGDLNMLMEEESKFENFKVLLQQGSCMVKIALCSIIEKVFLQQSLAIIKELATKIGNDSKILKGMVVYIDDHQHNPDLAEAGIKAILTLSSSQEPAYRENLVKEGVVHSLVTYILEVEDKELAPKATKALELVLVLESGKEAFLVNEVLNCGVKALIKMVFRVSGDDQGSESAVNCLMILCCESMEVRDKSISGGVLTQLLFLLQSQCCVRAKNRARMLLKLLRSMCAKDPIHV</sequence>
<dbReference type="InterPro" id="IPR058678">
    <property type="entry name" value="ARM_PUB"/>
</dbReference>
<evidence type="ECO:0000313" key="7">
    <source>
        <dbReference type="Proteomes" id="UP000813463"/>
    </source>
</evidence>
<evidence type="ECO:0000259" key="6">
    <source>
        <dbReference type="PROSITE" id="PS51698"/>
    </source>
</evidence>
<dbReference type="InterPro" id="IPR003613">
    <property type="entry name" value="Ubox_domain"/>
</dbReference>
<keyword evidence="7" id="KW-1185">Reference proteome</keyword>
<dbReference type="InterPro" id="IPR013083">
    <property type="entry name" value="Znf_RING/FYVE/PHD"/>
</dbReference>
<keyword evidence="4 5" id="KW-0833">Ubl conjugation pathway</keyword>
<dbReference type="PANTHER" id="PTHR22849">
    <property type="entry name" value="WDSAM1 PROTEIN"/>
    <property type="match status" value="1"/>
</dbReference>
<evidence type="ECO:0000313" key="8">
    <source>
        <dbReference type="RefSeq" id="XP_021850771.2"/>
    </source>
</evidence>
<gene>
    <name evidence="8" type="primary">LOC110790296</name>
</gene>
<protein>
    <recommendedName>
        <fullName evidence="5 6">U-box domain-containing protein</fullName>
        <ecNumber evidence="5">2.3.2.27</ecNumber>
    </recommendedName>
    <alternativeName>
        <fullName evidence="5">RING-type E3 ubiquitin transferase PUB</fullName>
    </alternativeName>
</protein>
<dbReference type="PROSITE" id="PS51698">
    <property type="entry name" value="U_BOX"/>
    <property type="match status" value="1"/>
</dbReference>
<dbReference type="CDD" id="cd16664">
    <property type="entry name" value="RING-Ubox_PUB"/>
    <property type="match status" value="1"/>
</dbReference>
<dbReference type="InterPro" id="IPR016024">
    <property type="entry name" value="ARM-type_fold"/>
</dbReference>
<proteinExistence type="predicted"/>
<name>A0A9R0IKC6_SPIOL</name>
<evidence type="ECO:0000256" key="5">
    <source>
        <dbReference type="RuleBase" id="RU369093"/>
    </source>
</evidence>
<dbReference type="Pfam" id="PF04564">
    <property type="entry name" value="U-box"/>
    <property type="match status" value="1"/>
</dbReference>
<dbReference type="AlphaFoldDB" id="A0A9R0IKC6"/>
<dbReference type="GO" id="GO:0061630">
    <property type="term" value="F:ubiquitin protein ligase activity"/>
    <property type="evidence" value="ECO:0007669"/>
    <property type="project" value="UniProtKB-UniRule"/>
</dbReference>
<accession>A0A9R0IKC6</accession>
<dbReference type="GO" id="GO:0016567">
    <property type="term" value="P:protein ubiquitination"/>
    <property type="evidence" value="ECO:0007669"/>
    <property type="project" value="UniProtKB-UniRule"/>
</dbReference>
<dbReference type="Pfam" id="PF25598">
    <property type="entry name" value="ARM_PUB"/>
    <property type="match status" value="1"/>
</dbReference>
<dbReference type="GeneID" id="110790296"/>
<dbReference type="SUPFAM" id="SSF48371">
    <property type="entry name" value="ARM repeat"/>
    <property type="match status" value="1"/>
</dbReference>
<comment type="catalytic activity">
    <reaction evidence="1 5">
        <text>S-ubiquitinyl-[E2 ubiquitin-conjugating enzyme]-L-cysteine + [acceptor protein]-L-lysine = [E2 ubiquitin-conjugating enzyme]-L-cysteine + N(6)-ubiquitinyl-[acceptor protein]-L-lysine.</text>
        <dbReference type="EC" id="2.3.2.27"/>
    </reaction>
</comment>
<feature type="domain" description="U-box" evidence="6">
    <location>
        <begin position="7"/>
        <end position="81"/>
    </location>
</feature>
<comment type="function">
    <text evidence="5">Functions as an E3 ubiquitin ligase.</text>
</comment>
<evidence type="ECO:0000256" key="4">
    <source>
        <dbReference type="ARBA" id="ARBA00022786"/>
    </source>
</evidence>
<comment type="pathway">
    <text evidence="2 5">Protein modification; protein ubiquitination.</text>
</comment>
<organism evidence="7 8">
    <name type="scientific">Spinacia oleracea</name>
    <name type="common">Spinach</name>
    <dbReference type="NCBI Taxonomy" id="3562"/>
    <lineage>
        <taxon>Eukaryota</taxon>
        <taxon>Viridiplantae</taxon>
        <taxon>Streptophyta</taxon>
        <taxon>Embryophyta</taxon>
        <taxon>Tracheophyta</taxon>
        <taxon>Spermatophyta</taxon>
        <taxon>Magnoliopsida</taxon>
        <taxon>eudicotyledons</taxon>
        <taxon>Gunneridae</taxon>
        <taxon>Pentapetalae</taxon>
        <taxon>Caryophyllales</taxon>
        <taxon>Chenopodiaceae</taxon>
        <taxon>Chenopodioideae</taxon>
        <taxon>Anserineae</taxon>
        <taxon>Spinacia</taxon>
    </lineage>
</organism>
<dbReference type="PANTHER" id="PTHR22849:SF103">
    <property type="entry name" value="U-BOX DOMAIN-CONTAINING PROTEIN"/>
    <property type="match status" value="1"/>
</dbReference>
<dbReference type="Gene3D" id="3.30.40.10">
    <property type="entry name" value="Zinc/RING finger domain, C3HC4 (zinc finger)"/>
    <property type="match status" value="1"/>
</dbReference>
<reference evidence="8" key="2">
    <citation type="submission" date="2025-08" db="UniProtKB">
        <authorList>
            <consortium name="RefSeq"/>
        </authorList>
    </citation>
    <scope>IDENTIFICATION</scope>
    <source>
        <tissue evidence="8">Leaf</tissue>
    </source>
</reference>
<evidence type="ECO:0000256" key="3">
    <source>
        <dbReference type="ARBA" id="ARBA00022679"/>
    </source>
</evidence>
<dbReference type="Proteomes" id="UP000813463">
    <property type="component" value="Chromosome 3"/>
</dbReference>
<reference evidence="7" key="1">
    <citation type="journal article" date="2021" name="Nat. Commun.">
        <title>Genomic analyses provide insights into spinach domestication and the genetic basis of agronomic traits.</title>
        <authorList>
            <person name="Cai X."/>
            <person name="Sun X."/>
            <person name="Xu C."/>
            <person name="Sun H."/>
            <person name="Wang X."/>
            <person name="Ge C."/>
            <person name="Zhang Z."/>
            <person name="Wang Q."/>
            <person name="Fei Z."/>
            <person name="Jiao C."/>
            <person name="Wang Q."/>
        </authorList>
    </citation>
    <scope>NUCLEOTIDE SEQUENCE [LARGE SCALE GENOMIC DNA]</scope>
    <source>
        <strain evidence="7">cv. Varoflay</strain>
    </source>
</reference>
<dbReference type="Gene3D" id="1.25.10.10">
    <property type="entry name" value="Leucine-rich Repeat Variant"/>
    <property type="match status" value="1"/>
</dbReference>
<dbReference type="InterPro" id="IPR011989">
    <property type="entry name" value="ARM-like"/>
</dbReference>
<dbReference type="KEGG" id="soe:110790296"/>
<evidence type="ECO:0000256" key="1">
    <source>
        <dbReference type="ARBA" id="ARBA00000900"/>
    </source>
</evidence>
<dbReference type="SUPFAM" id="SSF57850">
    <property type="entry name" value="RING/U-box"/>
    <property type="match status" value="1"/>
</dbReference>
<dbReference type="RefSeq" id="XP_021850771.2">
    <property type="nucleotide sequence ID" value="XM_021995079.2"/>
</dbReference>
<dbReference type="InterPro" id="IPR045210">
    <property type="entry name" value="RING-Ubox_PUB"/>
</dbReference>
<dbReference type="SMART" id="SM00504">
    <property type="entry name" value="Ubox"/>
    <property type="match status" value="1"/>
</dbReference>
<dbReference type="InterPro" id="IPR045185">
    <property type="entry name" value="PUB22/23/24-like"/>
</dbReference>